<feature type="region of interest" description="Disordered" evidence="1">
    <location>
        <begin position="22"/>
        <end position="54"/>
    </location>
</feature>
<feature type="region of interest" description="Disordered" evidence="1">
    <location>
        <begin position="643"/>
        <end position="672"/>
    </location>
</feature>
<organism evidence="2 3">
    <name type="scientific">Botryotinia calthae</name>
    <dbReference type="NCBI Taxonomy" id="38488"/>
    <lineage>
        <taxon>Eukaryota</taxon>
        <taxon>Fungi</taxon>
        <taxon>Dikarya</taxon>
        <taxon>Ascomycota</taxon>
        <taxon>Pezizomycotina</taxon>
        <taxon>Leotiomycetes</taxon>
        <taxon>Helotiales</taxon>
        <taxon>Sclerotiniaceae</taxon>
        <taxon>Botryotinia</taxon>
    </lineage>
</organism>
<evidence type="ECO:0000313" key="2">
    <source>
        <dbReference type="EMBL" id="TEY71145.1"/>
    </source>
</evidence>
<name>A0A4Y8D690_9HELO</name>
<proteinExistence type="predicted"/>
<dbReference type="STRING" id="38488.A0A4Y8D690"/>
<dbReference type="OrthoDB" id="5370537at2759"/>
<reference evidence="2 3" key="1">
    <citation type="submission" date="2017-11" db="EMBL/GenBank/DDBJ databases">
        <title>Comparative genomics of Botrytis spp.</title>
        <authorList>
            <person name="Valero-Jimenez C.A."/>
            <person name="Tapia P."/>
            <person name="Veloso J."/>
            <person name="Silva-Moreno E."/>
            <person name="Staats M."/>
            <person name="Valdes J.H."/>
            <person name="Van Kan J.A.L."/>
        </authorList>
    </citation>
    <scope>NUCLEOTIDE SEQUENCE [LARGE SCALE GENOMIC DNA]</scope>
    <source>
        <strain evidence="2 3">MUCL2830</strain>
    </source>
</reference>
<sequence>MSYMENAPTISHSRSSSINFLSVSKAPMESPAPLDTESETESENAYESEYGSEEEIIDHEPPVTSPYHPNLLWQPVVHSPKLDASLLWSAVNDKAFMQPSQFSELPAKDLRPTQRRSDVEMVLSSRNLWSKSSPDMQPSSVLIQALWGSTPVQAVTVKVRPVTQKPPRRSRRVTLLADIVENPEPLPNKRDTLGIFQFPWGERSDTAIPQPTYNPSFQARPPLNSMLESRSHQLEPELLEYSSTSFFDYDEEDEFDSEMETESDDDFDETTLWEIASMLKTTDLPSKDSLLPPPKPSQNIVTDYDDYETSSETDFSSENEDYEEFNNEYYGDYNEARNSIIIFSQEDVLNSEDMVLSNMASPLVVLNEQSSQEVFEFSGDSSRSLVEDSQLWDHTPSPSTKGFEYGLPQPTSDIWQAYIPSSQDMVRTKSQPSLSVPELSSHSLWNEEDSDISEELESNLDLCFEIQSPPTTSMSLMWTPPAVSFEVPSYGLFSIDSNRQDFRTTIQTPAAIDIKKIQRANSSVLSVLSSDKLWSIEDLMPCTGENWMLTSTVKPASLTVAASRSFMWTPIPVVASETIEGLFQPRTSRTNYRTTELEPAALVLTSKVRSAPRTLTKLVSNKLWRRQPCLLHLKRDHDWISESSIRPSSPSIASETSSGRSSPDISDASSIASTSTKASSHFSFASVSLPSVSVRRTLSAKKKEEVIPPPPPPADPSKYQSKLPVRQVSLKPTPRSPKTSPLTPLRQSKVLSSRDIFEARIPPNSEKPQFPKFRRSVVPKQPAKPAHRAIRHQYRSPVAFRANWEDALNEAIIAGLPRFKATSAEWDLSLNEAITLGTLPTIEEPQIALDLLELDLMDSVTESTNGPTYSAIYNPAILHPVFFTETLVSDVDNIHPAAVGHTKLLCLTASVNDWDRALGKIVPTDTTRVQRPTAFAFMWKDALKEAIAAGTPKKIESSSSIALPRDTVATSESVLPRYDVSSIHPVFFVDTLISTTTDIHPSCIGHCIFISPEPIPESSLWVPKSASMKSVVDSGLWTEPSKSVCDIQPQFETSPLDYSRRIITQKDSELSTLESFELWQPSSVSRTPRNWLHTSSKPKVTRNLLFQKPVVEIISHSDALMWELPTGIIECTPDMFANLKHDHVQRPSGTRSSLLPSLESTELYTVSEKSEPEIHWLRTSIATSKNIPTMWTANGSSTPDLFSSIMYEPIKKISATCSSVLPRLESSELFTPNKKSQPEINWLRAFIAPFAPITPIIATPRESMMWVASSVSTTSTPDLFANVKVEHVKRVSAVRPSTLPRLNSRSLFQVDTVKKTEVDWLRVSSTEPVIEESVAQAIVDDALLARESTFEDLMADVENLTEEEIAELLAADEFMTEEDSVDMSVVNEPLVDTGSNLLELEIMDMLELESTHSEEQLDLGEPLSRAEQLWTASPQIAAELSTGIWKATPVAAIARPDIFIKSNESHPQKSSTSFHAHVARLESSQLFIPSFVSKNEIDWLHTSCLSSTSSSNPVLTPSLNETPADLIPSPVLINAKTWMPRPSPIAQVSMGAMWMPSITHNEIELPLFSKKCSQPLIRKNRHEFEKKIESTELWTNERSTPESPKHWLLG</sequence>
<comment type="caution">
    <text evidence="2">The sequence shown here is derived from an EMBL/GenBank/DDBJ whole genome shotgun (WGS) entry which is preliminary data.</text>
</comment>
<protein>
    <submittedName>
        <fullName evidence="2">Uncharacterized protein</fullName>
    </submittedName>
</protein>
<keyword evidence="3" id="KW-1185">Reference proteome</keyword>
<dbReference type="EMBL" id="PHWZ01000100">
    <property type="protein sequence ID" value="TEY71145.1"/>
    <property type="molecule type" value="Genomic_DNA"/>
</dbReference>
<dbReference type="Proteomes" id="UP000297299">
    <property type="component" value="Unassembled WGS sequence"/>
</dbReference>
<feature type="compositionally biased region" description="Acidic residues" evidence="1">
    <location>
        <begin position="36"/>
        <end position="54"/>
    </location>
</feature>
<feature type="region of interest" description="Disordered" evidence="1">
    <location>
        <begin position="700"/>
        <end position="722"/>
    </location>
</feature>
<evidence type="ECO:0000313" key="3">
    <source>
        <dbReference type="Proteomes" id="UP000297299"/>
    </source>
</evidence>
<accession>A0A4Y8D690</accession>
<gene>
    <name evidence="2" type="ORF">BOTCAL_0100g00080</name>
</gene>
<evidence type="ECO:0000256" key="1">
    <source>
        <dbReference type="SAM" id="MobiDB-lite"/>
    </source>
</evidence>